<dbReference type="PANTHER" id="PTHR33744">
    <property type="entry name" value="CARBOHYDRATE DIACID REGULATOR"/>
    <property type="match status" value="1"/>
</dbReference>
<evidence type="ECO:0000259" key="1">
    <source>
        <dbReference type="Pfam" id="PF13556"/>
    </source>
</evidence>
<protein>
    <submittedName>
        <fullName evidence="2">Helix-turn-helix domain-containing protein</fullName>
    </submittedName>
</protein>
<dbReference type="EMBL" id="DVMJ01000048">
    <property type="protein sequence ID" value="HIU13482.1"/>
    <property type="molecule type" value="Genomic_DNA"/>
</dbReference>
<accession>A0A9D1L117</accession>
<evidence type="ECO:0000313" key="2">
    <source>
        <dbReference type="EMBL" id="HIU13482.1"/>
    </source>
</evidence>
<dbReference type="Proteomes" id="UP000824175">
    <property type="component" value="Unassembled WGS sequence"/>
</dbReference>
<dbReference type="InterPro" id="IPR025736">
    <property type="entry name" value="PucR_C-HTH_dom"/>
</dbReference>
<dbReference type="InterPro" id="IPR051448">
    <property type="entry name" value="CdaR-like_regulators"/>
</dbReference>
<feature type="domain" description="PucR C-terminal helix-turn-helix" evidence="1">
    <location>
        <begin position="230"/>
        <end position="284"/>
    </location>
</feature>
<sequence>MDAFLEELILAEDEQAFFACLSRHYGRPIGFQELETLDGAAVYRRLYQLQISQVPEDHHQTILRRFLLGRCDVQDMPSRFKTQGSYYQVAVLTGGTTKERSRQGKLLLSLVEDGDTVAFQTHQTFLLRFRHGPVLPAKAEALLAEQLASALQQLFFSYPFPHLARTPTFYEQALLASQLLNTERLVYVDQCFMPLLLAGFENQKLLTSLIHPQLLRLYDHDRAHHTAFYRTMEVYLDCQRDIQKTIDRLHIGRSTLFYRFTKIGELLGEDFYQLDFFAYQLSLAIIHFKEGGGANETLTGALEAFRD</sequence>
<dbReference type="InterPro" id="IPR042070">
    <property type="entry name" value="PucR_C-HTH_sf"/>
</dbReference>
<dbReference type="AlphaFoldDB" id="A0A9D1L117"/>
<comment type="caution">
    <text evidence="2">The sequence shown here is derived from an EMBL/GenBank/DDBJ whole genome shotgun (WGS) entry which is preliminary data.</text>
</comment>
<proteinExistence type="predicted"/>
<name>A0A9D1L117_9FIRM</name>
<reference evidence="2" key="1">
    <citation type="submission" date="2020-10" db="EMBL/GenBank/DDBJ databases">
        <authorList>
            <person name="Gilroy R."/>
        </authorList>
    </citation>
    <scope>NUCLEOTIDE SEQUENCE</scope>
    <source>
        <strain evidence="2">CHK195-11698</strain>
    </source>
</reference>
<dbReference type="Gene3D" id="1.10.10.2840">
    <property type="entry name" value="PucR C-terminal helix-turn-helix domain"/>
    <property type="match status" value="1"/>
</dbReference>
<dbReference type="Pfam" id="PF13556">
    <property type="entry name" value="HTH_30"/>
    <property type="match status" value="1"/>
</dbReference>
<reference evidence="2" key="2">
    <citation type="journal article" date="2021" name="PeerJ">
        <title>Extensive microbial diversity within the chicken gut microbiome revealed by metagenomics and culture.</title>
        <authorList>
            <person name="Gilroy R."/>
            <person name="Ravi A."/>
            <person name="Getino M."/>
            <person name="Pursley I."/>
            <person name="Horton D.L."/>
            <person name="Alikhan N.F."/>
            <person name="Baker D."/>
            <person name="Gharbi K."/>
            <person name="Hall N."/>
            <person name="Watson M."/>
            <person name="Adriaenssens E.M."/>
            <person name="Foster-Nyarko E."/>
            <person name="Jarju S."/>
            <person name="Secka A."/>
            <person name="Antonio M."/>
            <person name="Oren A."/>
            <person name="Chaudhuri R.R."/>
            <person name="La Ragione R."/>
            <person name="Hildebrand F."/>
            <person name="Pallen M.J."/>
        </authorList>
    </citation>
    <scope>NUCLEOTIDE SEQUENCE</scope>
    <source>
        <strain evidence="2">CHK195-11698</strain>
    </source>
</reference>
<evidence type="ECO:0000313" key="3">
    <source>
        <dbReference type="Proteomes" id="UP000824175"/>
    </source>
</evidence>
<gene>
    <name evidence="2" type="ORF">IAD15_05375</name>
</gene>
<organism evidence="2 3">
    <name type="scientific">Candidatus Fimiplasma intestinipullorum</name>
    <dbReference type="NCBI Taxonomy" id="2840825"/>
    <lineage>
        <taxon>Bacteria</taxon>
        <taxon>Bacillati</taxon>
        <taxon>Bacillota</taxon>
        <taxon>Clostridia</taxon>
        <taxon>Eubacteriales</taxon>
        <taxon>Candidatus Fimiplasma</taxon>
    </lineage>
</organism>